<dbReference type="AlphaFoldDB" id="S3E243"/>
<keyword evidence="4" id="KW-0479">Metal-binding</keyword>
<dbReference type="PROSITE" id="PS50305">
    <property type="entry name" value="SIRTUIN"/>
    <property type="match status" value="1"/>
</dbReference>
<dbReference type="OrthoDB" id="2919105at2759"/>
<dbReference type="eggNOG" id="KOG2684">
    <property type="taxonomic scope" value="Eukaryota"/>
</dbReference>
<feature type="region of interest" description="Disordered" evidence="5">
    <location>
        <begin position="480"/>
        <end position="559"/>
    </location>
</feature>
<dbReference type="Gene3D" id="3.40.50.1220">
    <property type="entry name" value="TPP-binding domain"/>
    <property type="match status" value="1"/>
</dbReference>
<gene>
    <name evidence="7" type="ORF">GLAREA_07677</name>
</gene>
<protein>
    <submittedName>
        <fullName evidence="7">DHS-like NAD/FAD-binding protein</fullName>
    </submittedName>
</protein>
<organism evidence="7 8">
    <name type="scientific">Glarea lozoyensis (strain ATCC 20868 / MF5171)</name>
    <dbReference type="NCBI Taxonomy" id="1116229"/>
    <lineage>
        <taxon>Eukaryota</taxon>
        <taxon>Fungi</taxon>
        <taxon>Dikarya</taxon>
        <taxon>Ascomycota</taxon>
        <taxon>Pezizomycotina</taxon>
        <taxon>Leotiomycetes</taxon>
        <taxon>Helotiales</taxon>
        <taxon>Helotiaceae</taxon>
        <taxon>Glarea</taxon>
    </lineage>
</organism>
<dbReference type="Proteomes" id="UP000016922">
    <property type="component" value="Unassembled WGS sequence"/>
</dbReference>
<feature type="domain" description="Deacetylase sirtuin-type" evidence="6">
    <location>
        <begin position="106"/>
        <end position="402"/>
    </location>
</feature>
<keyword evidence="2" id="KW-0808">Transferase</keyword>
<dbReference type="PANTHER" id="PTHR47651">
    <property type="entry name" value="NAD-DEPENDENT HISTONE DEACETYLASE HST4"/>
    <property type="match status" value="1"/>
</dbReference>
<dbReference type="EMBL" id="KE145359">
    <property type="protein sequence ID" value="EPE32543.1"/>
    <property type="molecule type" value="Genomic_DNA"/>
</dbReference>
<keyword evidence="4" id="KW-0862">Zinc</keyword>
<evidence type="ECO:0000313" key="8">
    <source>
        <dbReference type="Proteomes" id="UP000016922"/>
    </source>
</evidence>
<dbReference type="GO" id="GO:0016740">
    <property type="term" value="F:transferase activity"/>
    <property type="evidence" value="ECO:0007669"/>
    <property type="project" value="UniProtKB-KW"/>
</dbReference>
<feature type="compositionally biased region" description="Polar residues" evidence="5">
    <location>
        <begin position="510"/>
        <end position="523"/>
    </location>
</feature>
<reference evidence="7 8" key="1">
    <citation type="journal article" date="2013" name="BMC Genomics">
        <title>Genomics-driven discovery of the pneumocandin biosynthetic gene cluster in the fungus Glarea lozoyensis.</title>
        <authorList>
            <person name="Chen L."/>
            <person name="Yue Q."/>
            <person name="Zhang X."/>
            <person name="Xiang M."/>
            <person name="Wang C."/>
            <person name="Li S."/>
            <person name="Che Y."/>
            <person name="Ortiz-Lopez F.J."/>
            <person name="Bills G.F."/>
            <person name="Liu X."/>
            <person name="An Z."/>
        </authorList>
    </citation>
    <scope>NUCLEOTIDE SEQUENCE [LARGE SCALE GENOMIC DNA]</scope>
    <source>
        <strain evidence="8">ATCC 20868 / MF5171</strain>
    </source>
</reference>
<feature type="binding site" evidence="4">
    <location>
        <position position="283"/>
    </location>
    <ligand>
        <name>Zn(2+)</name>
        <dbReference type="ChEBI" id="CHEBI:29105"/>
    </ligand>
</feature>
<dbReference type="SUPFAM" id="SSF52467">
    <property type="entry name" value="DHS-like NAD/FAD-binding domain"/>
    <property type="match status" value="1"/>
</dbReference>
<feature type="compositionally biased region" description="Low complexity" evidence="5">
    <location>
        <begin position="10"/>
        <end position="35"/>
    </location>
</feature>
<keyword evidence="3" id="KW-0520">NAD</keyword>
<feature type="compositionally biased region" description="Basic residues" evidence="5">
    <location>
        <begin position="483"/>
        <end position="494"/>
    </location>
</feature>
<dbReference type="OMA" id="CEIGHAG"/>
<evidence type="ECO:0000256" key="3">
    <source>
        <dbReference type="ARBA" id="ARBA00023027"/>
    </source>
</evidence>
<dbReference type="InterPro" id="IPR026590">
    <property type="entry name" value="Ssirtuin_cat_dom"/>
</dbReference>
<feature type="binding site" evidence="4">
    <location>
        <position position="280"/>
    </location>
    <ligand>
        <name>Zn(2+)</name>
        <dbReference type="ChEBI" id="CHEBI:29105"/>
    </ligand>
</feature>
<dbReference type="GeneID" id="19466729"/>
<feature type="binding site" evidence="4">
    <location>
        <position position="261"/>
    </location>
    <ligand>
        <name>Zn(2+)</name>
        <dbReference type="ChEBI" id="CHEBI:29105"/>
    </ligand>
</feature>
<dbReference type="STRING" id="1116229.S3E243"/>
<name>S3E243_GLAL2</name>
<feature type="binding site" evidence="4">
    <location>
        <position position="258"/>
    </location>
    <ligand>
        <name>Zn(2+)</name>
        <dbReference type="ChEBI" id="CHEBI:29105"/>
    </ligand>
</feature>
<evidence type="ECO:0000256" key="4">
    <source>
        <dbReference type="PROSITE-ProRule" id="PRU00236"/>
    </source>
</evidence>
<evidence type="ECO:0000259" key="6">
    <source>
        <dbReference type="PROSITE" id="PS50305"/>
    </source>
</evidence>
<proteinExistence type="inferred from homology"/>
<dbReference type="PANTHER" id="PTHR47651:SF17">
    <property type="entry name" value="DEACETYLASE SIRTUIN-TYPE DOMAIN-CONTAINING PROTEIN"/>
    <property type="match status" value="1"/>
</dbReference>
<feature type="region of interest" description="Disordered" evidence="5">
    <location>
        <begin position="573"/>
        <end position="608"/>
    </location>
</feature>
<evidence type="ECO:0000313" key="7">
    <source>
        <dbReference type="EMBL" id="EPE32543.1"/>
    </source>
</evidence>
<dbReference type="RefSeq" id="XP_008080555.1">
    <property type="nucleotide sequence ID" value="XM_008082364.1"/>
</dbReference>
<keyword evidence="8" id="KW-1185">Reference proteome</keyword>
<dbReference type="Gene3D" id="3.30.1600.10">
    <property type="entry name" value="SIR2/SIRT2 'Small Domain"/>
    <property type="match status" value="1"/>
</dbReference>
<dbReference type="InterPro" id="IPR003000">
    <property type="entry name" value="Sirtuin"/>
</dbReference>
<dbReference type="Pfam" id="PF02146">
    <property type="entry name" value="SIR2"/>
    <property type="match status" value="1"/>
</dbReference>
<evidence type="ECO:0000256" key="5">
    <source>
        <dbReference type="SAM" id="MobiDB-lite"/>
    </source>
</evidence>
<feature type="active site" description="Proton acceptor" evidence="4">
    <location>
        <position position="250"/>
    </location>
</feature>
<evidence type="ECO:0000256" key="2">
    <source>
        <dbReference type="ARBA" id="ARBA00022679"/>
    </source>
</evidence>
<feature type="compositionally biased region" description="Pro residues" evidence="5">
    <location>
        <begin position="36"/>
        <end position="46"/>
    </location>
</feature>
<dbReference type="InterPro" id="IPR029035">
    <property type="entry name" value="DHS-like_NAD/FAD-binding_dom"/>
</dbReference>
<comment type="similarity">
    <text evidence="1">Belongs to the sirtuin family. Class I subfamily.</text>
</comment>
<dbReference type="GO" id="GO:0070403">
    <property type="term" value="F:NAD+ binding"/>
    <property type="evidence" value="ECO:0007669"/>
    <property type="project" value="InterPro"/>
</dbReference>
<dbReference type="InterPro" id="IPR026591">
    <property type="entry name" value="Sirtuin_cat_small_dom_sf"/>
</dbReference>
<feature type="region of interest" description="Disordered" evidence="5">
    <location>
        <begin position="1"/>
        <end position="82"/>
    </location>
</feature>
<accession>S3E243</accession>
<sequence length="608" mass="66148">MDDGATAAMSAVSSPLSSPRSSELSSPLSDPGSRSPTPPVDYPSPSPSNEAETSTLSEPVKRKAPRRESDEPQAKRQRFAKWMGEEKTTEYLNLPALNESCDEADHKIQDAKLKKLTEVLRSKRKIVVIAGAGMSVSAGIPDFRSSTGLFTTLRGQHKLKSSGKELFDASVYKDDRATSSFHDMVRELSHRTKQAKPTPFHHMLATLAEEGRLLRLYSQNVDGIDTSLEPLKTNVPLNTKGPWPKTIQLHGGLEKMVCTKCKTCLDFDAALFEGAEPPDCPVCTERDMIRVAAGLRSHGIGRLRPRMVLYNEFNPDGDAIGMVSEADLKTKPDAVIVVGTTLKIPGTRRLAREMCQLARDRRGGFTAWINLDQPPSGADLKDCWDMVVTAECDDIARYVGLPHWNDKDCGEYKTIQGPKEEAKGLIGVVVDTKPVDVVNNQGILTPTDSPRHQSPLPLSNMAKMKQPKLFFGLEKKAELTKAGKPKKKLGRKAAPKNGAKDGRKPLPNSKPKNVITNTFTATKSKVAVNKPAKPSPPDSKIPMAGAGIPMGPVSPFDARTNNDIAAKATSPVVEIPTYRSTPPPPTYDRQETISPKGALPRGMADLLS</sequence>
<evidence type="ECO:0000256" key="1">
    <source>
        <dbReference type="ARBA" id="ARBA00006924"/>
    </source>
</evidence>
<dbReference type="HOGENOM" id="CLU_021544_2_1_1"/>
<dbReference type="GO" id="GO:0046872">
    <property type="term" value="F:metal ion binding"/>
    <property type="evidence" value="ECO:0007669"/>
    <property type="project" value="UniProtKB-KW"/>
</dbReference>
<dbReference type="KEGG" id="glz:GLAREA_07677"/>